<dbReference type="GO" id="GO:0004715">
    <property type="term" value="F:non-membrane spanning protein tyrosine kinase activity"/>
    <property type="evidence" value="ECO:0007669"/>
    <property type="project" value="UniProtKB-EC"/>
</dbReference>
<dbReference type="SUPFAM" id="SSF50044">
    <property type="entry name" value="SH3-domain"/>
    <property type="match status" value="1"/>
</dbReference>
<comment type="caution">
    <text evidence="12">The sequence shown here is derived from an EMBL/GenBank/DDBJ whole genome shotgun (WGS) entry which is preliminary data.</text>
</comment>
<dbReference type="InterPro" id="IPR001245">
    <property type="entry name" value="Ser-Thr/Tyr_kinase_cat_dom"/>
</dbReference>
<dbReference type="InterPro" id="IPR036028">
    <property type="entry name" value="SH3-like_dom_sf"/>
</dbReference>
<dbReference type="Pfam" id="PF07714">
    <property type="entry name" value="PK_Tyr_Ser-Thr"/>
    <property type="match status" value="1"/>
</dbReference>
<dbReference type="SUPFAM" id="SSF56112">
    <property type="entry name" value="Protein kinase-like (PK-like)"/>
    <property type="match status" value="1"/>
</dbReference>
<dbReference type="PRINTS" id="PR00401">
    <property type="entry name" value="SH2DOMAIN"/>
</dbReference>
<keyword evidence="2 8" id="KW-0808">Transferase</keyword>
<dbReference type="PANTHER" id="PTHR46037">
    <property type="entry name" value="PROTEIN ENHANCER OF SEVENLESS 2B"/>
    <property type="match status" value="1"/>
</dbReference>
<dbReference type="InterPro" id="IPR001452">
    <property type="entry name" value="SH3_domain"/>
</dbReference>
<dbReference type="Gene3D" id="3.30.505.10">
    <property type="entry name" value="SH2 domain"/>
    <property type="match status" value="1"/>
</dbReference>
<dbReference type="InterPro" id="IPR043539">
    <property type="entry name" value="Grb2-like"/>
</dbReference>
<keyword evidence="3 8" id="KW-0418">Kinase</keyword>
<feature type="region of interest" description="Disordered" evidence="9">
    <location>
        <begin position="15"/>
        <end position="40"/>
    </location>
</feature>
<feature type="domain" description="SH3" evidence="11">
    <location>
        <begin position="41"/>
        <end position="101"/>
    </location>
</feature>
<dbReference type="SUPFAM" id="SSF55550">
    <property type="entry name" value="SH2 domain"/>
    <property type="match status" value="1"/>
</dbReference>
<evidence type="ECO:0000313" key="13">
    <source>
        <dbReference type="Proteomes" id="UP000250572"/>
    </source>
</evidence>
<keyword evidence="13" id="KW-1185">Reference proteome</keyword>
<dbReference type="STRING" id="33528.ENSGAFP00000012790"/>
<dbReference type="GO" id="GO:0005524">
    <property type="term" value="F:ATP binding"/>
    <property type="evidence" value="ECO:0007669"/>
    <property type="project" value="UniProtKB-KW"/>
</dbReference>
<evidence type="ECO:0000259" key="10">
    <source>
        <dbReference type="PROSITE" id="PS50001"/>
    </source>
</evidence>
<evidence type="ECO:0000256" key="2">
    <source>
        <dbReference type="ARBA" id="ARBA00022679"/>
    </source>
</evidence>
<dbReference type="Gene3D" id="2.30.30.40">
    <property type="entry name" value="SH3 Domains"/>
    <property type="match status" value="1"/>
</dbReference>
<keyword evidence="5" id="KW-0449">Lipoprotein</keyword>
<evidence type="ECO:0000313" key="12">
    <source>
        <dbReference type="EMBL" id="PWA24017.1"/>
    </source>
</evidence>
<evidence type="ECO:0000256" key="7">
    <source>
        <dbReference type="PROSITE-ProRule" id="PRU00192"/>
    </source>
</evidence>
<dbReference type="PRINTS" id="PR00452">
    <property type="entry name" value="SH3DOMAIN"/>
</dbReference>
<dbReference type="Pfam" id="PF00018">
    <property type="entry name" value="SH3_1"/>
    <property type="match status" value="1"/>
</dbReference>
<organism evidence="12 13">
    <name type="scientific">Gambusia affinis</name>
    <name type="common">Western mosquitofish</name>
    <name type="synonym">Heterandria affinis</name>
    <dbReference type="NCBI Taxonomy" id="33528"/>
    <lineage>
        <taxon>Eukaryota</taxon>
        <taxon>Metazoa</taxon>
        <taxon>Chordata</taxon>
        <taxon>Craniata</taxon>
        <taxon>Vertebrata</taxon>
        <taxon>Euteleostomi</taxon>
        <taxon>Actinopterygii</taxon>
        <taxon>Neopterygii</taxon>
        <taxon>Teleostei</taxon>
        <taxon>Neoteleostei</taxon>
        <taxon>Acanthomorphata</taxon>
        <taxon>Ovalentaria</taxon>
        <taxon>Atherinomorphae</taxon>
        <taxon>Cyprinodontiformes</taxon>
        <taxon>Poeciliidae</taxon>
        <taxon>Poeciliinae</taxon>
        <taxon>Gambusia</taxon>
    </lineage>
</organism>
<keyword evidence="8" id="KW-0829">Tyrosine-protein kinase</keyword>
<keyword evidence="4 6" id="KW-0727">SH2 domain</keyword>
<evidence type="ECO:0000256" key="8">
    <source>
        <dbReference type="RuleBase" id="RU362096"/>
    </source>
</evidence>
<dbReference type="AlphaFoldDB" id="A0A315VKJ3"/>
<dbReference type="SMART" id="SM00252">
    <property type="entry name" value="SH2"/>
    <property type="match status" value="1"/>
</dbReference>
<keyword evidence="1 7" id="KW-0728">SH3 domain</keyword>
<keyword evidence="8" id="KW-0067">ATP-binding</keyword>
<protein>
    <recommendedName>
        <fullName evidence="8">Tyrosine-protein kinase</fullName>
        <ecNumber evidence="8">2.7.10.2</ecNumber>
    </recommendedName>
</protein>
<dbReference type="PROSITE" id="PS50001">
    <property type="entry name" value="SH2"/>
    <property type="match status" value="1"/>
</dbReference>
<dbReference type="EC" id="2.7.10.2" evidence="8"/>
<sequence length="252" mass="28803">MELEGRTSLCFPTRRYPGNARRVDRSRKKLPLPPPEDGEGEGLARVVAMYDFTAKEDSDLTIKQGEEYVILHKQDQLWWRAEDRHGNKGFIPSNYVTEKNRIEANSWYCKNITRTEAEQLLRQQDKEGGFVVRESSKQGTYTVSVYTKTLSPNGDIRHYQIKITNTGQFYLAEKHVFSSIPDVIHYHEHNAAGLVTRLRYAVGPMGRCVPATAGFSSARNCLINENNVVKVSDFGMTRNLRVGQCSLKSWRK</sequence>
<dbReference type="EMBL" id="NHOQ01001548">
    <property type="protein sequence ID" value="PWA24017.1"/>
    <property type="molecule type" value="Genomic_DNA"/>
</dbReference>
<dbReference type="InterPro" id="IPR011009">
    <property type="entry name" value="Kinase-like_dom_sf"/>
</dbReference>
<proteinExistence type="inferred from homology"/>
<accession>A0A315VKJ3</accession>
<name>A0A315VKJ3_GAMAF</name>
<evidence type="ECO:0000256" key="4">
    <source>
        <dbReference type="ARBA" id="ARBA00022999"/>
    </source>
</evidence>
<dbReference type="PROSITE" id="PS50002">
    <property type="entry name" value="SH3"/>
    <property type="match status" value="1"/>
</dbReference>
<dbReference type="SMART" id="SM00326">
    <property type="entry name" value="SH3"/>
    <property type="match status" value="1"/>
</dbReference>
<evidence type="ECO:0000256" key="5">
    <source>
        <dbReference type="ARBA" id="ARBA00023288"/>
    </source>
</evidence>
<comment type="catalytic activity">
    <reaction evidence="8">
        <text>L-tyrosyl-[protein] + ATP = O-phospho-L-tyrosyl-[protein] + ADP + H(+)</text>
        <dbReference type="Rhea" id="RHEA:10596"/>
        <dbReference type="Rhea" id="RHEA-COMP:10136"/>
        <dbReference type="Rhea" id="RHEA-COMP:20101"/>
        <dbReference type="ChEBI" id="CHEBI:15378"/>
        <dbReference type="ChEBI" id="CHEBI:30616"/>
        <dbReference type="ChEBI" id="CHEBI:46858"/>
        <dbReference type="ChEBI" id="CHEBI:61978"/>
        <dbReference type="ChEBI" id="CHEBI:456216"/>
        <dbReference type="EC" id="2.7.10.2"/>
    </reaction>
</comment>
<feature type="domain" description="SH2" evidence="10">
    <location>
        <begin position="107"/>
        <end position="202"/>
    </location>
</feature>
<evidence type="ECO:0000256" key="1">
    <source>
        <dbReference type="ARBA" id="ARBA00022443"/>
    </source>
</evidence>
<reference evidence="12 13" key="1">
    <citation type="journal article" date="2018" name="G3 (Bethesda)">
        <title>A High-Quality Reference Genome for the Invasive Mosquitofish Gambusia affinis Using a Chicago Library.</title>
        <authorList>
            <person name="Hoffberg S.L."/>
            <person name="Troendle N.J."/>
            <person name="Glenn T.C."/>
            <person name="Mahmud O."/>
            <person name="Louha S."/>
            <person name="Chalopin D."/>
            <person name="Bennetzen J.L."/>
            <person name="Mauricio R."/>
        </authorList>
    </citation>
    <scope>NUCLEOTIDE SEQUENCE [LARGE SCALE GENOMIC DNA]</scope>
    <source>
        <strain evidence="12">NE01/NJP1002.9</strain>
        <tissue evidence="12">Muscle</tissue>
    </source>
</reference>
<dbReference type="InterPro" id="IPR036860">
    <property type="entry name" value="SH2_dom_sf"/>
</dbReference>
<evidence type="ECO:0000256" key="3">
    <source>
        <dbReference type="ARBA" id="ARBA00022777"/>
    </source>
</evidence>
<dbReference type="Proteomes" id="UP000250572">
    <property type="component" value="Unassembled WGS sequence"/>
</dbReference>
<gene>
    <name evidence="12" type="ORF">CCH79_00018620</name>
</gene>
<comment type="similarity">
    <text evidence="8">Belongs to the protein kinase superfamily. Tyr protein kinase family.</text>
</comment>
<keyword evidence="8" id="KW-0547">Nucleotide-binding</keyword>
<evidence type="ECO:0000256" key="9">
    <source>
        <dbReference type="SAM" id="MobiDB-lite"/>
    </source>
</evidence>
<dbReference type="Pfam" id="PF00017">
    <property type="entry name" value="SH2"/>
    <property type="match status" value="1"/>
</dbReference>
<evidence type="ECO:0000256" key="6">
    <source>
        <dbReference type="PROSITE-ProRule" id="PRU00191"/>
    </source>
</evidence>
<feature type="non-terminal residue" evidence="12">
    <location>
        <position position="252"/>
    </location>
</feature>
<dbReference type="InterPro" id="IPR000980">
    <property type="entry name" value="SH2"/>
</dbReference>
<evidence type="ECO:0000259" key="11">
    <source>
        <dbReference type="PROSITE" id="PS50002"/>
    </source>
</evidence>